<evidence type="ECO:0000256" key="1">
    <source>
        <dbReference type="ARBA" id="ARBA00002371"/>
    </source>
</evidence>
<evidence type="ECO:0000256" key="11">
    <source>
        <dbReference type="SAM" id="SignalP"/>
    </source>
</evidence>
<feature type="signal peptide" evidence="11">
    <location>
        <begin position="1"/>
        <end position="16"/>
    </location>
</feature>
<dbReference type="EMBL" id="JAAKFY010000005">
    <property type="protein sequence ID" value="KAF3857222.1"/>
    <property type="molecule type" value="Genomic_DNA"/>
</dbReference>
<proteinExistence type="inferred from homology"/>
<evidence type="ECO:0000313" key="12">
    <source>
        <dbReference type="EMBL" id="KAF3857222.1"/>
    </source>
</evidence>
<accession>A0A7J5Z5Y7</accession>
<evidence type="ECO:0000313" key="13">
    <source>
        <dbReference type="Proteomes" id="UP000518266"/>
    </source>
</evidence>
<evidence type="ECO:0000256" key="2">
    <source>
        <dbReference type="ARBA" id="ARBA00004613"/>
    </source>
</evidence>
<dbReference type="Pfam" id="PF07448">
    <property type="entry name" value="Spp-24"/>
    <property type="match status" value="1"/>
</dbReference>
<evidence type="ECO:0000256" key="4">
    <source>
        <dbReference type="ARBA" id="ARBA00020365"/>
    </source>
</evidence>
<feature type="non-terminal residue" evidence="12">
    <location>
        <position position="1"/>
    </location>
</feature>
<comment type="subcellular location">
    <subcellularLocation>
        <location evidence="2">Secreted</location>
    </subcellularLocation>
</comment>
<organism evidence="12 13">
    <name type="scientific">Dissostichus mawsoni</name>
    <name type="common">Antarctic cod</name>
    <dbReference type="NCBI Taxonomy" id="36200"/>
    <lineage>
        <taxon>Eukaryota</taxon>
        <taxon>Metazoa</taxon>
        <taxon>Chordata</taxon>
        <taxon>Craniata</taxon>
        <taxon>Vertebrata</taxon>
        <taxon>Euteleostomi</taxon>
        <taxon>Actinopterygii</taxon>
        <taxon>Neopterygii</taxon>
        <taxon>Teleostei</taxon>
        <taxon>Neoteleostei</taxon>
        <taxon>Acanthomorphata</taxon>
        <taxon>Eupercaria</taxon>
        <taxon>Perciformes</taxon>
        <taxon>Notothenioidei</taxon>
        <taxon>Nototheniidae</taxon>
        <taxon>Dissostichus</taxon>
    </lineage>
</organism>
<comment type="similarity">
    <text evidence="3">Belongs to the SPP2 family.</text>
</comment>
<comment type="caution">
    <text evidence="12">The sequence shown here is derived from an EMBL/GenBank/DDBJ whole genome shotgun (WGS) entry which is preliminary data.</text>
</comment>
<evidence type="ECO:0000256" key="7">
    <source>
        <dbReference type="ARBA" id="ARBA00022729"/>
    </source>
</evidence>
<dbReference type="AlphaFoldDB" id="A0A7J5Z5Y7"/>
<dbReference type="SUPFAM" id="SSF54403">
    <property type="entry name" value="Cystatin/monellin"/>
    <property type="match status" value="1"/>
</dbReference>
<feature type="region of interest" description="Disordered" evidence="10">
    <location>
        <begin position="201"/>
        <end position="232"/>
    </location>
</feature>
<sequence>MKSYVLLLALLQAVRCSGVPLYNSELGAMADRGLTAALARVNSVYAVSHLYRATRGSVTKVIPMGLNTVDLQMVFGIKETQCVKASRHDPQTCAFRPGFFVPTFSCSSRVRLSANSTQVVSLQCGRDSSSSSSSSSSSESSEEMFSRGRHQFNVTFANQVPTPPPVLPARSLQKQTEDAQPRGDTFTNYLKRAETNGVAAATVQKLKDTVRNQANARDTVDEDTPPQPPPPP</sequence>
<dbReference type="PANTHER" id="PTHR15444">
    <property type="entry name" value="SECRETED PHOSPHOPROTEIN 24"/>
    <property type="match status" value="1"/>
</dbReference>
<dbReference type="InterPro" id="IPR010892">
    <property type="entry name" value="Spp-24"/>
</dbReference>
<dbReference type="PANTHER" id="PTHR15444:SF4">
    <property type="entry name" value="SECRETED PHOSPHOPROTEIN 24"/>
    <property type="match status" value="1"/>
</dbReference>
<dbReference type="OrthoDB" id="9944258at2759"/>
<dbReference type="InterPro" id="IPR046350">
    <property type="entry name" value="Cystatin_sf"/>
</dbReference>
<dbReference type="GO" id="GO:0046849">
    <property type="term" value="P:bone remodeling"/>
    <property type="evidence" value="ECO:0007669"/>
    <property type="project" value="InterPro"/>
</dbReference>
<gene>
    <name evidence="12" type="ORF">F7725_009081</name>
</gene>
<reference evidence="12 13" key="1">
    <citation type="submission" date="2020-03" db="EMBL/GenBank/DDBJ databases">
        <title>Dissostichus mawsoni Genome sequencing and assembly.</title>
        <authorList>
            <person name="Park H."/>
        </authorList>
    </citation>
    <scope>NUCLEOTIDE SEQUENCE [LARGE SCALE GENOMIC DNA]</scope>
    <source>
        <strain evidence="12">DM0001</strain>
        <tissue evidence="12">Muscle</tissue>
    </source>
</reference>
<evidence type="ECO:0000256" key="5">
    <source>
        <dbReference type="ARBA" id="ARBA00022525"/>
    </source>
</evidence>
<evidence type="ECO:0000256" key="3">
    <source>
        <dbReference type="ARBA" id="ARBA00008576"/>
    </source>
</evidence>
<evidence type="ECO:0000256" key="9">
    <source>
        <dbReference type="ARBA" id="ARBA00029627"/>
    </source>
</evidence>
<feature type="compositionally biased region" description="Low complexity" evidence="10">
    <location>
        <begin position="128"/>
        <end position="139"/>
    </location>
</feature>
<dbReference type="Proteomes" id="UP000518266">
    <property type="component" value="Unassembled WGS sequence"/>
</dbReference>
<protein>
    <recommendedName>
        <fullName evidence="4">Secreted phosphoprotein 24</fullName>
    </recommendedName>
    <alternativeName>
        <fullName evidence="9">Secreted phosphoprotein 2</fullName>
    </alternativeName>
</protein>
<evidence type="ECO:0000256" key="6">
    <source>
        <dbReference type="ARBA" id="ARBA00022553"/>
    </source>
</evidence>
<dbReference type="Gene3D" id="3.10.450.10">
    <property type="match status" value="1"/>
</dbReference>
<keyword evidence="8" id="KW-1015">Disulfide bond</keyword>
<dbReference type="GO" id="GO:0005576">
    <property type="term" value="C:extracellular region"/>
    <property type="evidence" value="ECO:0007669"/>
    <property type="project" value="UniProtKB-SubCell"/>
</dbReference>
<keyword evidence="5" id="KW-0964">Secreted</keyword>
<evidence type="ECO:0000256" key="8">
    <source>
        <dbReference type="ARBA" id="ARBA00023157"/>
    </source>
</evidence>
<keyword evidence="7 11" id="KW-0732">Signal</keyword>
<feature type="chain" id="PRO_5029776684" description="Secreted phosphoprotein 24" evidence="11">
    <location>
        <begin position="17"/>
        <end position="232"/>
    </location>
</feature>
<name>A0A7J5Z5Y7_DISMA</name>
<feature type="region of interest" description="Disordered" evidence="10">
    <location>
        <begin position="124"/>
        <end position="186"/>
    </location>
</feature>
<keyword evidence="6" id="KW-0597">Phosphoprotein</keyword>
<evidence type="ECO:0000256" key="10">
    <source>
        <dbReference type="SAM" id="MobiDB-lite"/>
    </source>
</evidence>
<comment type="function">
    <text evidence="1">Could coordinate an aspect of bone turnover.</text>
</comment>
<keyword evidence="13" id="KW-1185">Reference proteome</keyword>